<dbReference type="RefSeq" id="WP_205371976.1">
    <property type="nucleotide sequence ID" value="NZ_JAFEJA010000001.1"/>
</dbReference>
<organism evidence="3 4">
    <name type="scientific">Streptomyces zhihengii</name>
    <dbReference type="NCBI Taxonomy" id="1818004"/>
    <lineage>
        <taxon>Bacteria</taxon>
        <taxon>Bacillati</taxon>
        <taxon>Actinomycetota</taxon>
        <taxon>Actinomycetes</taxon>
        <taxon>Kitasatosporales</taxon>
        <taxon>Streptomycetaceae</taxon>
        <taxon>Streptomyces</taxon>
    </lineage>
</organism>
<accession>A0ABS2UJ84</accession>
<keyword evidence="4" id="KW-1185">Reference proteome</keyword>
<dbReference type="CDD" id="cd03801">
    <property type="entry name" value="GT4_PimA-like"/>
    <property type="match status" value="1"/>
</dbReference>
<dbReference type="SUPFAM" id="SSF53756">
    <property type="entry name" value="UDP-Glycosyltransferase/glycogen phosphorylase"/>
    <property type="match status" value="1"/>
</dbReference>
<evidence type="ECO:0000313" key="3">
    <source>
        <dbReference type="EMBL" id="MBM9617619.1"/>
    </source>
</evidence>
<evidence type="ECO:0000256" key="2">
    <source>
        <dbReference type="SAM" id="MobiDB-lite"/>
    </source>
</evidence>
<dbReference type="Proteomes" id="UP000664109">
    <property type="component" value="Unassembled WGS sequence"/>
</dbReference>
<dbReference type="Pfam" id="PF13692">
    <property type="entry name" value="Glyco_trans_1_4"/>
    <property type="match status" value="1"/>
</dbReference>
<gene>
    <name evidence="3" type="ORF">JE024_02485</name>
</gene>
<feature type="region of interest" description="Disordered" evidence="2">
    <location>
        <begin position="1"/>
        <end position="66"/>
    </location>
</feature>
<dbReference type="Gene3D" id="3.40.50.2000">
    <property type="entry name" value="Glycogen Phosphorylase B"/>
    <property type="match status" value="2"/>
</dbReference>
<dbReference type="EMBL" id="JAFEJA010000001">
    <property type="protein sequence ID" value="MBM9617619.1"/>
    <property type="molecule type" value="Genomic_DNA"/>
</dbReference>
<evidence type="ECO:0000313" key="4">
    <source>
        <dbReference type="Proteomes" id="UP000664109"/>
    </source>
</evidence>
<sequence length="758" mass="80804">MPAAQPCEAADTAPLPPPPDPLAAARHAFFRRAHRLPDGPRPVGRPDTALGTRPAARPGTTLDACADTRPDRALDACADTGPDRALDADHGMDLDVDLDVDLDRERDRAGDLGLLLDAEYGPHPRALPAGPAAAPGRRDAVLASLRRACRLGAPLTPEALLAHASGGPRTVAVLTEMWPDTVRRHGRRRAERALRHLLLSGASDAARTVFLLDSAESADLAPLSAAEASRLTDTGDRAARHALWRYLHHVPGGTAHLPAPGAGADPYERLLLAPPDLGHDDPGDVSGIVVAQAMLQGGLETPGQGSSGGLSVLLGGLGDRLASCAGIGRVLTIVTAGHDLLEHDRALLHRRRPGHWVLRLPVDSPAPPQPDTWPAHRAALTWWAHRLLRALPFAVDVAHLRYGDDGSLALAEAASRTGARLFFTATPDPHRTLVRKYTEAGPHDPGRGELLRDELHRVFCADRLVDRADTVLGIPGRSGTRELLAHYPVLGDRYGPRGPAAPPEGIAPYTPARNEGPLRRRMLDDLFAGGDRPDALAPQDRPLPLLLCVGRLHPVKQQDLLVRTWLATELWRTTTLVVVGGGTARPTPPERRMREALGTLLRGHDAAGRRLAVLPALPNDAVRRLERALADPANGVPAWYVCPSVKEEFGLAVLEAMEAGLPAAGPSRGGVPHYLRGGVNGLLLDTSSAAGLARGLHRLAAVPEDGRRRLALAGRETAATRYSVADMADALAGQYRTTARRTLGPLRPRWEVDGGAHR</sequence>
<proteinExistence type="predicted"/>
<dbReference type="PANTHER" id="PTHR12526:SF635">
    <property type="entry name" value="GLYCOSYL TRANSFERASE GROUP 1"/>
    <property type="match status" value="1"/>
</dbReference>
<name>A0ABS2UJ84_9ACTN</name>
<evidence type="ECO:0000256" key="1">
    <source>
        <dbReference type="ARBA" id="ARBA00021292"/>
    </source>
</evidence>
<reference evidence="3 4" key="1">
    <citation type="journal article" date="2016" name="Arch. Microbiol.">
        <title>Streptomyces zhihengii sp. nov., isolated from rhizospheric soil of Psammosilene tunicoides.</title>
        <authorList>
            <person name="Huang M.J."/>
            <person name="Fei J.J."/>
            <person name="Salam N."/>
            <person name="Kim C.J."/>
            <person name="Hozzein W.N."/>
            <person name="Xiao M."/>
            <person name="Huang H.Q."/>
            <person name="Li W.J."/>
        </authorList>
    </citation>
    <scope>NUCLEOTIDE SEQUENCE [LARGE SCALE GENOMIC DNA]</scope>
    <source>
        <strain evidence="3 4">YIM T102</strain>
    </source>
</reference>
<dbReference type="PANTHER" id="PTHR12526">
    <property type="entry name" value="GLYCOSYLTRANSFERASE"/>
    <property type="match status" value="1"/>
</dbReference>
<protein>
    <recommendedName>
        <fullName evidence="1">D-inositol 3-phosphate glycosyltransferase</fullName>
    </recommendedName>
</protein>
<comment type="caution">
    <text evidence="3">The sequence shown here is derived from an EMBL/GenBank/DDBJ whole genome shotgun (WGS) entry which is preliminary data.</text>
</comment>